<evidence type="ECO:0000313" key="3">
    <source>
        <dbReference type="EMBL" id="GAA4652719.1"/>
    </source>
</evidence>
<dbReference type="PANTHER" id="PTHR47708">
    <property type="match status" value="1"/>
</dbReference>
<reference evidence="4" key="1">
    <citation type="journal article" date="2019" name="Int. J. Syst. Evol. Microbiol.">
        <title>The Global Catalogue of Microorganisms (GCM) 10K type strain sequencing project: providing services to taxonomists for standard genome sequencing and annotation.</title>
        <authorList>
            <consortium name="The Broad Institute Genomics Platform"/>
            <consortium name="The Broad Institute Genome Sequencing Center for Infectious Disease"/>
            <person name="Wu L."/>
            <person name="Ma J."/>
        </authorList>
    </citation>
    <scope>NUCLEOTIDE SEQUENCE [LARGE SCALE GENOMIC DNA]</scope>
    <source>
        <strain evidence="4">JCM 17805</strain>
    </source>
</reference>
<evidence type="ECO:0000313" key="4">
    <source>
        <dbReference type="Proteomes" id="UP001500604"/>
    </source>
</evidence>
<sequence length="607" mass="64966">MTRKNNKTVRIGCASAFWGDTETAAAQLVQSTRMDYLVFDYLAEVTLSIMAGARMKKPDAGYALDFVSHVMKPLLSDIAAKGIRVISNAGGVNPTACRDALQALIHEAGLDLKIALVEGDNLMPQLGELKQSGITEMDTGADMPERLVTMNAYLGAPGIIAALEAGADIIITGRIADSALVTAPLAHEFQWSTNDYDHLAQASLAGHIIECGAQCTGGNFTDWESVETGYANMGFPVIECHADGSFIVTKPDNTGGTVTCQTVAEQLVYEIGNPTAYLLPDVICDFSQVQLEQVESDNVRVTGATGLPPTGQYKVSATYMAGYKCTVAFLLAGIDAAQKGQRVAEAILTKTSHLFETRGLGRYEDTCIELLGTESTYGKQARQQHSREVVVKISVSHANQNALQLFSREIAQAATAMAPGITGVLGGRPSVWPVIRLYSFLLDKEKVAVSVTSGETTQPVSIDTEHKDAARQTSSVTNTTAELPACTTKVPLIKLALARSGDKGNHANIGVIARQPEYLPFIQTALTETAVSDWMQHVLDPGQGKVTRWELPGIHALNFLLENSLGGGGVASLRMDPQGKAFAQQLLDFPVPVPEELARDIHHQATV</sequence>
<keyword evidence="4" id="KW-1185">Reference proteome</keyword>
<feature type="domain" description="AtuA-like ferredoxin-fold" evidence="2">
    <location>
        <begin position="490"/>
        <end position="591"/>
    </location>
</feature>
<dbReference type="Pfam" id="PF23544">
    <property type="entry name" value="AtuA_ferredoxin"/>
    <property type="match status" value="1"/>
</dbReference>
<feature type="domain" description="Acyclic terpene utilisation N-terminal" evidence="1">
    <location>
        <begin position="9"/>
        <end position="451"/>
    </location>
</feature>
<dbReference type="PANTHER" id="PTHR47708:SF2">
    <property type="entry name" value="SI:CH73-132F6.5"/>
    <property type="match status" value="1"/>
</dbReference>
<dbReference type="RefSeq" id="WP_345199341.1">
    <property type="nucleotide sequence ID" value="NZ_BAABFL010000480.1"/>
</dbReference>
<gene>
    <name evidence="3" type="ORF">GCM10023116_50030</name>
</gene>
<name>A0ABP8V9U0_9GAMM</name>
<organism evidence="3 4">
    <name type="scientific">Kistimonas scapharcae</name>
    <dbReference type="NCBI Taxonomy" id="1036133"/>
    <lineage>
        <taxon>Bacteria</taxon>
        <taxon>Pseudomonadati</taxon>
        <taxon>Pseudomonadota</taxon>
        <taxon>Gammaproteobacteria</taxon>
        <taxon>Oceanospirillales</taxon>
        <taxon>Endozoicomonadaceae</taxon>
        <taxon>Kistimonas</taxon>
    </lineage>
</organism>
<dbReference type="EMBL" id="BAABFL010000480">
    <property type="protein sequence ID" value="GAA4652719.1"/>
    <property type="molecule type" value="Genomic_DNA"/>
</dbReference>
<accession>A0ABP8V9U0</accession>
<evidence type="ECO:0000259" key="2">
    <source>
        <dbReference type="Pfam" id="PF23544"/>
    </source>
</evidence>
<comment type="caution">
    <text evidence="3">The sequence shown here is derived from an EMBL/GenBank/DDBJ whole genome shotgun (WGS) entry which is preliminary data.</text>
</comment>
<proteinExistence type="predicted"/>
<dbReference type="Proteomes" id="UP001500604">
    <property type="component" value="Unassembled WGS sequence"/>
</dbReference>
<dbReference type="Pfam" id="PF07287">
    <property type="entry name" value="AtuA"/>
    <property type="match status" value="1"/>
</dbReference>
<dbReference type="InterPro" id="IPR056362">
    <property type="entry name" value="AtuA-like_ferredoxin_dom"/>
</dbReference>
<evidence type="ECO:0000259" key="1">
    <source>
        <dbReference type="Pfam" id="PF07287"/>
    </source>
</evidence>
<protein>
    <submittedName>
        <fullName evidence="3">DUF1446 domain-containing protein</fullName>
    </submittedName>
</protein>
<dbReference type="InterPro" id="IPR010839">
    <property type="entry name" value="AtuA_N"/>
</dbReference>